<feature type="region of interest" description="Disordered" evidence="1">
    <location>
        <begin position="907"/>
        <end position="1083"/>
    </location>
</feature>
<dbReference type="Gene3D" id="1.10.20.10">
    <property type="entry name" value="Histone, subunit A"/>
    <property type="match status" value="1"/>
</dbReference>
<dbReference type="OrthoDB" id="5382203at2759"/>
<feature type="compositionally biased region" description="Polar residues" evidence="1">
    <location>
        <begin position="343"/>
        <end position="354"/>
    </location>
</feature>
<feature type="compositionally biased region" description="Acidic residues" evidence="1">
    <location>
        <begin position="803"/>
        <end position="819"/>
    </location>
</feature>
<dbReference type="AlphaFoldDB" id="R4XIQ6"/>
<feature type="compositionally biased region" description="Polar residues" evidence="1">
    <location>
        <begin position="315"/>
        <end position="325"/>
    </location>
</feature>
<feature type="compositionally biased region" description="Polar residues" evidence="1">
    <location>
        <begin position="919"/>
        <end position="928"/>
    </location>
</feature>
<feature type="region of interest" description="Disordered" evidence="1">
    <location>
        <begin position="684"/>
        <end position="883"/>
    </location>
</feature>
<feature type="compositionally biased region" description="Polar residues" evidence="1">
    <location>
        <begin position="725"/>
        <end position="743"/>
    </location>
</feature>
<protein>
    <submittedName>
        <fullName evidence="2">Uncharacterized protein</fullName>
    </submittedName>
</protein>
<dbReference type="InterPro" id="IPR009072">
    <property type="entry name" value="Histone-fold"/>
</dbReference>
<dbReference type="EMBL" id="CAHR02000132">
    <property type="protein sequence ID" value="CCG83253.1"/>
    <property type="molecule type" value="Genomic_DNA"/>
</dbReference>
<name>R4XIQ6_TAPDE</name>
<feature type="compositionally biased region" description="Polar residues" evidence="1">
    <location>
        <begin position="361"/>
        <end position="378"/>
    </location>
</feature>
<dbReference type="VEuPathDB" id="FungiDB:TAPDE_003453"/>
<sequence>MADGALHDSVTVEAAFISANAASYIASTYTANVRGTKPPTLTLDRSCLRSLNAFLDYFLAIIIKDARSIGLQDLKATLAKVLDSALGYVALNEAQAELETYRNQETGAGRPFEHSTSGSLAGQELFDVEAVWLQARIRCMIYSTVGEKEETDFPTLSNDSEIAVTPPVAIFLTAILEFLGEHILLTSARFARDRIGSSNKGILTEDDLDRGIKMDKALGTIWQSYLTIIPRQPSTEVLRKRDSGATDGSRTERIFSTLPFSSTKQAEIAGSPRNMDQYEQLLKTSDPARTPVLLRKASPKPSDALPGGSEEHPTRSPTTTATANGASKMGPGDLHPYLEPEGSRTSPETTSQNVKGPKAATLTNNNGYEGQFVTSPLQPNRAPATKGSEISPQPPRDAEAASNLPQQVEPFGIRSVASSVYGGNNDAPKVEPPLVSTGLWSRRKDQEGLGPGSTSKTLWTRPQSVVHQSMARSESSANRTTVSPGASTSEGFESGLFSWNANRESTSATSTPQKKPVTSAQQNTVIDTRSQFRDVYETVYAEQTKLSPVAPSGFQTEIRPAAASTTADSSRNTEHQKDKRRAPPKPIGNVGRTSLETGYAPRKAVNMSLLKPKAVLPISPREVPADFGARQGLGLRQLSEVEPGSDYEAFLRSEMAREKGARTGAVDANAQRSRIVANRAAALATSEAKNGSSTASRPDQIETVQNPSTPPVGLTLSEPFGRKASNLSEPRSPTASTEPSQTLRLAEFLRTTGPERATPRAVPLMSVAPARGPERNPQVEKLEGGLPGPVKLVKSETRTPIDGTDEDEDDDTGSWDEDLYGPNPRQKKGETMTDFLKNVPPPPSITQPQPQRRASLLQKIPSLGGGGRANGKPSRGPAVKTGLGDELIAGPAYRSPIAETAAFPAASSPPVGLFVPGVVSSTNAQHLPTPTGPASLKNTKEKEEAPGSPRARTTRVRDQRAVSRTAPQSDDEEDEEETLSDDDSIYGNPRRKPVKKESMADFLKNTSPPGYGRGSPKKGSRADGIGSSPPSRSIGRISRRISSLSVFVGGVGGSSSSKKNGPPSPATPTNTSPQRPNHLPLLP</sequence>
<comment type="caution">
    <text evidence="2">The sequence shown here is derived from an EMBL/GenBank/DDBJ whole genome shotgun (WGS) entry which is preliminary data.</text>
</comment>
<feature type="compositionally biased region" description="Polar residues" evidence="1">
    <location>
        <begin position="687"/>
        <end position="707"/>
    </location>
</feature>
<keyword evidence="3" id="KW-1185">Reference proteome</keyword>
<reference evidence="2 3" key="1">
    <citation type="journal article" date="2013" name="MBio">
        <title>Genome sequencing of the plant pathogen Taphrina deformans, the causal agent of peach leaf curl.</title>
        <authorList>
            <person name="Cisse O.H."/>
            <person name="Almeida J.M.G.C.F."/>
            <person name="Fonseca A."/>
            <person name="Kumar A.A."/>
            <person name="Salojaervi J."/>
            <person name="Overmyer K."/>
            <person name="Hauser P.M."/>
            <person name="Pagni M."/>
        </authorList>
    </citation>
    <scope>NUCLEOTIDE SEQUENCE [LARGE SCALE GENOMIC DNA]</scope>
    <source>
        <strain evidence="3">PYCC 5710 / ATCC 11124 / CBS 356.35 / IMI 108563 / JCM 9778 / NBRC 8474</strain>
    </source>
</reference>
<feature type="compositionally biased region" description="Acidic residues" evidence="1">
    <location>
        <begin position="969"/>
        <end position="984"/>
    </location>
</feature>
<dbReference type="STRING" id="1097556.R4XIQ6"/>
<organism evidence="2 3">
    <name type="scientific">Taphrina deformans (strain PYCC 5710 / ATCC 11124 / CBS 356.35 / IMI 108563 / JCM 9778 / NBRC 8474)</name>
    <name type="common">Peach leaf curl fungus</name>
    <name type="synonym">Lalaria deformans</name>
    <dbReference type="NCBI Taxonomy" id="1097556"/>
    <lineage>
        <taxon>Eukaryota</taxon>
        <taxon>Fungi</taxon>
        <taxon>Dikarya</taxon>
        <taxon>Ascomycota</taxon>
        <taxon>Taphrinomycotina</taxon>
        <taxon>Taphrinomycetes</taxon>
        <taxon>Taphrinales</taxon>
        <taxon>Taphrinaceae</taxon>
        <taxon>Taphrina</taxon>
    </lineage>
</organism>
<dbReference type="eggNOG" id="ENOG502QRX2">
    <property type="taxonomic scope" value="Eukaryota"/>
</dbReference>
<proteinExistence type="predicted"/>
<dbReference type="Proteomes" id="UP000013776">
    <property type="component" value="Unassembled WGS sequence"/>
</dbReference>
<feature type="compositionally biased region" description="Basic and acidic residues" evidence="1">
    <location>
        <begin position="772"/>
        <end position="783"/>
    </location>
</feature>
<evidence type="ECO:0000313" key="2">
    <source>
        <dbReference type="EMBL" id="CCG83253.1"/>
    </source>
</evidence>
<dbReference type="GO" id="GO:0046982">
    <property type="term" value="F:protein heterodimerization activity"/>
    <property type="evidence" value="ECO:0007669"/>
    <property type="project" value="InterPro"/>
</dbReference>
<evidence type="ECO:0000256" key="1">
    <source>
        <dbReference type="SAM" id="MobiDB-lite"/>
    </source>
</evidence>
<gene>
    <name evidence="2" type="ORF">TAPDE_003453</name>
</gene>
<feature type="compositionally biased region" description="Polar residues" evidence="1">
    <location>
        <begin position="452"/>
        <end position="522"/>
    </location>
</feature>
<feature type="region of interest" description="Disordered" evidence="1">
    <location>
        <begin position="297"/>
        <end position="522"/>
    </location>
</feature>
<feature type="region of interest" description="Disordered" evidence="1">
    <location>
        <begin position="548"/>
        <end position="600"/>
    </location>
</feature>
<accession>R4XIQ6</accession>
<feature type="compositionally biased region" description="Low complexity" evidence="1">
    <location>
        <begin position="1024"/>
        <end position="1048"/>
    </location>
</feature>
<evidence type="ECO:0000313" key="3">
    <source>
        <dbReference type="Proteomes" id="UP000013776"/>
    </source>
</evidence>